<reference evidence="3" key="1">
    <citation type="submission" date="2021-12" db="EMBL/GenBank/DDBJ databases">
        <authorList>
            <person name="King R."/>
        </authorList>
    </citation>
    <scope>NUCLEOTIDE SEQUENCE</scope>
</reference>
<dbReference type="OrthoDB" id="6603924at2759"/>
<name>A0A9P0BDM4_BRAAE</name>
<dbReference type="InterPro" id="IPR039353">
    <property type="entry name" value="TF_Adf1"/>
</dbReference>
<evidence type="ECO:0000313" key="3">
    <source>
        <dbReference type="EMBL" id="CAH0560533.1"/>
    </source>
</evidence>
<dbReference type="InterPro" id="IPR006578">
    <property type="entry name" value="MADF-dom"/>
</dbReference>
<dbReference type="PANTHER" id="PTHR12243:SF67">
    <property type="entry name" value="COREPRESSOR OF PANGOLIN, ISOFORM A-RELATED"/>
    <property type="match status" value="1"/>
</dbReference>
<evidence type="ECO:0000259" key="2">
    <source>
        <dbReference type="Pfam" id="PF10545"/>
    </source>
</evidence>
<feature type="domain" description="MADF" evidence="2">
    <location>
        <begin position="100"/>
        <end position="157"/>
    </location>
</feature>
<evidence type="ECO:0000256" key="1">
    <source>
        <dbReference type="SAM" id="MobiDB-lite"/>
    </source>
</evidence>
<dbReference type="Pfam" id="PF10545">
    <property type="entry name" value="MADF_DNA_bdg"/>
    <property type="match status" value="1"/>
</dbReference>
<dbReference type="PANTHER" id="PTHR12243">
    <property type="entry name" value="MADF DOMAIN TRANSCRIPTION FACTOR"/>
    <property type="match status" value="1"/>
</dbReference>
<feature type="compositionally biased region" description="Basic residues" evidence="1">
    <location>
        <begin position="256"/>
        <end position="268"/>
    </location>
</feature>
<accession>A0A9P0BDM4</accession>
<evidence type="ECO:0000313" key="4">
    <source>
        <dbReference type="Proteomes" id="UP001154078"/>
    </source>
</evidence>
<proteinExistence type="predicted"/>
<sequence length="326" mass="36558">MSTCESCYNTADEQKIVSCYVCKKIYLYKFVGFTVAEFNMIKNNNKNLNWTCTSCSNQTNSILELKSLLISLQKEIESPKNNISTNTTSQNTTFTLGEVISEIENRNSRKGGVEECKKKWASIRDQLRRTIQKRKTKSGQAALKSRKYKYEDILTFLIPHLGERDGISNVQKFPDTESELTEDPEFFFPEDGDSTCKENVPSPFNNISVDSSSLIKKLFQTSSNQASTSEASASIASASQASANQASANQAAAKQAPRKKFYSKPTALKRKNIERIQEESPSSQLMAYILSERRREEKGNGTATSGRCIFEWDRTTSKIAKPISTS</sequence>
<dbReference type="Proteomes" id="UP001154078">
    <property type="component" value="Chromosome 7"/>
</dbReference>
<keyword evidence="4" id="KW-1185">Reference proteome</keyword>
<protein>
    <recommendedName>
        <fullName evidence="2">MADF domain-containing protein</fullName>
    </recommendedName>
</protein>
<organism evidence="3 4">
    <name type="scientific">Brassicogethes aeneus</name>
    <name type="common">Rape pollen beetle</name>
    <name type="synonym">Meligethes aeneus</name>
    <dbReference type="NCBI Taxonomy" id="1431903"/>
    <lineage>
        <taxon>Eukaryota</taxon>
        <taxon>Metazoa</taxon>
        <taxon>Ecdysozoa</taxon>
        <taxon>Arthropoda</taxon>
        <taxon>Hexapoda</taxon>
        <taxon>Insecta</taxon>
        <taxon>Pterygota</taxon>
        <taxon>Neoptera</taxon>
        <taxon>Endopterygota</taxon>
        <taxon>Coleoptera</taxon>
        <taxon>Polyphaga</taxon>
        <taxon>Cucujiformia</taxon>
        <taxon>Nitidulidae</taxon>
        <taxon>Meligethinae</taxon>
        <taxon>Brassicogethes</taxon>
    </lineage>
</organism>
<feature type="region of interest" description="Disordered" evidence="1">
    <location>
        <begin position="248"/>
        <end position="268"/>
    </location>
</feature>
<dbReference type="GO" id="GO:0005634">
    <property type="term" value="C:nucleus"/>
    <property type="evidence" value="ECO:0007669"/>
    <property type="project" value="TreeGrafter"/>
</dbReference>
<dbReference type="GO" id="GO:0006357">
    <property type="term" value="P:regulation of transcription by RNA polymerase II"/>
    <property type="evidence" value="ECO:0007669"/>
    <property type="project" value="TreeGrafter"/>
</dbReference>
<dbReference type="EMBL" id="OV121138">
    <property type="protein sequence ID" value="CAH0560533.1"/>
    <property type="molecule type" value="Genomic_DNA"/>
</dbReference>
<dbReference type="SUPFAM" id="SSF57903">
    <property type="entry name" value="FYVE/PHD zinc finger"/>
    <property type="match status" value="1"/>
</dbReference>
<dbReference type="AlphaFoldDB" id="A0A9P0BDM4"/>
<dbReference type="GO" id="GO:0005667">
    <property type="term" value="C:transcription regulator complex"/>
    <property type="evidence" value="ECO:0007669"/>
    <property type="project" value="TreeGrafter"/>
</dbReference>
<gene>
    <name evidence="3" type="ORF">MELIAE_LOCUS10268</name>
</gene>
<dbReference type="InterPro" id="IPR011011">
    <property type="entry name" value="Znf_FYVE_PHD"/>
</dbReference>